<reference evidence="1 2" key="1">
    <citation type="submission" date="2017-04" db="EMBL/GenBank/DDBJ databases">
        <title>The genome sequence of Parageobacillus galactosidasius DSM 18751.</title>
        <authorList>
            <person name="Ramaloko W.T."/>
            <person name="Koen N."/>
            <person name="Polliack S."/>
            <person name="Aliyu H."/>
            <person name="Lebre P."/>
            <person name="Mohr T."/>
            <person name="Oswald F."/>
            <person name="Zwick M."/>
            <person name="Neumann A."/>
            <person name="Syldatk C."/>
            <person name="Cowan D."/>
            <person name="De Maayer P."/>
        </authorList>
    </citation>
    <scope>NUCLEOTIDE SEQUENCE [LARGE SCALE GENOMIC DNA]</scope>
    <source>
        <strain evidence="1 2">DSM 18751</strain>
    </source>
</reference>
<gene>
    <name evidence="1" type="ORF">B9L23_07920</name>
</gene>
<accession>A0A226QQN4</accession>
<sequence length="112" mass="12431">MMRSNLAINGWNAIKQTYKEIGRDLKRTWYNEVPLSYAIRTEKARRAFDQVGDIQAFKQQGGFGPGTLDWKRIGIIGGTAYVGIDGAYRALSGGSMYRNKTGESDIVGIPLI</sequence>
<dbReference type="AlphaFoldDB" id="A0A226QQN4"/>
<dbReference type="RefSeq" id="WP_089097235.1">
    <property type="nucleotide sequence ID" value="NZ_NDYL01000001.1"/>
</dbReference>
<dbReference type="Proteomes" id="UP000198394">
    <property type="component" value="Unassembled WGS sequence"/>
</dbReference>
<organism evidence="1 2">
    <name type="scientific">Parageobacillus galactosidasius</name>
    <dbReference type="NCBI Taxonomy" id="883812"/>
    <lineage>
        <taxon>Bacteria</taxon>
        <taxon>Bacillati</taxon>
        <taxon>Bacillota</taxon>
        <taxon>Bacilli</taxon>
        <taxon>Bacillales</taxon>
        <taxon>Anoxybacillaceae</taxon>
        <taxon>Parageobacillus</taxon>
    </lineage>
</organism>
<dbReference type="EMBL" id="NDYL01000001">
    <property type="protein sequence ID" value="OXB94781.1"/>
    <property type="molecule type" value="Genomic_DNA"/>
</dbReference>
<name>A0A226QQN4_9BACL</name>
<comment type="caution">
    <text evidence="1">The sequence shown here is derived from an EMBL/GenBank/DDBJ whole genome shotgun (WGS) entry which is preliminary data.</text>
</comment>
<keyword evidence="2" id="KW-1185">Reference proteome</keyword>
<protein>
    <submittedName>
        <fullName evidence="1">Uncharacterized protein</fullName>
    </submittedName>
</protein>
<proteinExistence type="predicted"/>
<evidence type="ECO:0000313" key="2">
    <source>
        <dbReference type="Proteomes" id="UP000198394"/>
    </source>
</evidence>
<evidence type="ECO:0000313" key="1">
    <source>
        <dbReference type="EMBL" id="OXB94781.1"/>
    </source>
</evidence>